<feature type="region of interest" description="Disordered" evidence="1">
    <location>
        <begin position="83"/>
        <end position="140"/>
    </location>
</feature>
<dbReference type="AlphaFoldDB" id="A0AA35TLG3"/>
<feature type="compositionally biased region" description="Basic and acidic residues" evidence="1">
    <location>
        <begin position="88"/>
        <end position="117"/>
    </location>
</feature>
<accession>A0AA35TLG3</accession>
<protein>
    <submittedName>
        <fullName evidence="2">Uncharacterized protein</fullName>
    </submittedName>
</protein>
<dbReference type="EMBL" id="CASHTH010003817">
    <property type="protein sequence ID" value="CAI8049786.1"/>
    <property type="molecule type" value="Genomic_DNA"/>
</dbReference>
<dbReference type="Proteomes" id="UP001174909">
    <property type="component" value="Unassembled WGS sequence"/>
</dbReference>
<keyword evidence="3" id="KW-1185">Reference proteome</keyword>
<name>A0AA35TLG3_GEOBA</name>
<proteinExistence type="predicted"/>
<sequence length="140" mass="14790">MDHMYTAIASVQAKAANVPNIVAAACTEHKMSSSPFPSLQMKRCLVVGELPEKVRGGEDAVCHGEIGQKVPGCGAQVFEVGEGEEDEGRSCDGEDAHGSHRHLQRENEGRGAGRDRPGAVGYIGPDPGCIATPRSPIERL</sequence>
<evidence type="ECO:0000256" key="1">
    <source>
        <dbReference type="SAM" id="MobiDB-lite"/>
    </source>
</evidence>
<evidence type="ECO:0000313" key="2">
    <source>
        <dbReference type="EMBL" id="CAI8049786.1"/>
    </source>
</evidence>
<organism evidence="2 3">
    <name type="scientific">Geodia barretti</name>
    <name type="common">Barrett's horny sponge</name>
    <dbReference type="NCBI Taxonomy" id="519541"/>
    <lineage>
        <taxon>Eukaryota</taxon>
        <taxon>Metazoa</taxon>
        <taxon>Porifera</taxon>
        <taxon>Demospongiae</taxon>
        <taxon>Heteroscleromorpha</taxon>
        <taxon>Tetractinellida</taxon>
        <taxon>Astrophorina</taxon>
        <taxon>Geodiidae</taxon>
        <taxon>Geodia</taxon>
    </lineage>
</organism>
<gene>
    <name evidence="2" type="ORF">GBAR_LOCUS27408</name>
</gene>
<reference evidence="2" key="1">
    <citation type="submission" date="2023-03" db="EMBL/GenBank/DDBJ databases">
        <authorList>
            <person name="Steffen K."/>
            <person name="Cardenas P."/>
        </authorList>
    </citation>
    <scope>NUCLEOTIDE SEQUENCE</scope>
</reference>
<comment type="caution">
    <text evidence="2">The sequence shown here is derived from an EMBL/GenBank/DDBJ whole genome shotgun (WGS) entry which is preliminary data.</text>
</comment>
<evidence type="ECO:0000313" key="3">
    <source>
        <dbReference type="Proteomes" id="UP001174909"/>
    </source>
</evidence>